<dbReference type="PANTHER" id="PTHR14097:SF9">
    <property type="entry name" value="EPIMERASE, PUTATIVE (AFU_ORTHOLOGUE AFUA_8G07320)-RELATED"/>
    <property type="match status" value="1"/>
</dbReference>
<evidence type="ECO:0000313" key="3">
    <source>
        <dbReference type="EMBL" id="KAG7293474.1"/>
    </source>
</evidence>
<gene>
    <name evidence="3" type="ORF">NEMBOFW57_003525</name>
</gene>
<dbReference type="Gene3D" id="3.40.50.720">
    <property type="entry name" value="NAD(P)-binding Rossmann-like Domain"/>
    <property type="match status" value="1"/>
</dbReference>
<dbReference type="InterPro" id="IPR001509">
    <property type="entry name" value="Epimerase_deHydtase"/>
</dbReference>
<dbReference type="Pfam" id="PF01370">
    <property type="entry name" value="Epimerase"/>
    <property type="match status" value="1"/>
</dbReference>
<protein>
    <recommendedName>
        <fullName evidence="2">NAD-dependent epimerase/dehydratase domain-containing protein</fullName>
    </recommendedName>
</protein>
<accession>A0AAD4F5F3</accession>
<comment type="caution">
    <text evidence="3">The sequence shown here is derived from an EMBL/GenBank/DDBJ whole genome shotgun (WGS) entry which is preliminary data.</text>
</comment>
<reference evidence="3" key="1">
    <citation type="submission" date="2023-02" db="EMBL/GenBank/DDBJ databases">
        <authorList>
            <person name="Palmer J.M."/>
        </authorList>
    </citation>
    <scope>NUCLEOTIDE SEQUENCE</scope>
    <source>
        <strain evidence="3">FW57</strain>
    </source>
</reference>
<dbReference type="SUPFAM" id="SSF51735">
    <property type="entry name" value="NAD(P)-binding Rossmann-fold domains"/>
    <property type="match status" value="1"/>
</dbReference>
<name>A0AAD4F5F3_9PEZI</name>
<evidence type="ECO:0000313" key="4">
    <source>
        <dbReference type="Proteomes" id="UP001197093"/>
    </source>
</evidence>
<dbReference type="Proteomes" id="UP001197093">
    <property type="component" value="Unassembled WGS sequence"/>
</dbReference>
<proteinExistence type="predicted"/>
<evidence type="ECO:0000259" key="2">
    <source>
        <dbReference type="Pfam" id="PF01370"/>
    </source>
</evidence>
<sequence length="240" mass="25566">MKLVVAGSTGFVATEIIAQALSHPAITSVIALGRRSPPTPHHLGPSASNLKFVLLSDFDQEYPDDVKRELAGADAVIWTIEVSAPQSKSTPSEEILKVCRDFPIRALRTIAKVPRPGTQQPTRFLYLSSHMAKQDPNNKPLVPGEYARLRGESETGILEAGKQTNAAVHVAITKPGLIVGPDHLLLTLQPGILGLAGVPSIRLSEVAAALLDQVVSGFDKDTLVNEDLVRIGQAALAAQK</sequence>
<dbReference type="EMBL" id="JAHCVI010000001">
    <property type="protein sequence ID" value="KAG7293474.1"/>
    <property type="molecule type" value="Genomic_DNA"/>
</dbReference>
<dbReference type="InterPro" id="IPR036291">
    <property type="entry name" value="NAD(P)-bd_dom_sf"/>
</dbReference>
<feature type="domain" description="NAD-dependent epimerase/dehydratase" evidence="2">
    <location>
        <begin position="4"/>
        <end position="131"/>
    </location>
</feature>
<comment type="subcellular location">
    <subcellularLocation>
        <location evidence="1">Membrane</location>
    </subcellularLocation>
</comment>
<dbReference type="PANTHER" id="PTHR14097">
    <property type="entry name" value="OXIDOREDUCTASE HTATIP2"/>
    <property type="match status" value="1"/>
</dbReference>
<organism evidence="3 4">
    <name type="scientific">Staphylotrichum longicolle</name>
    <dbReference type="NCBI Taxonomy" id="669026"/>
    <lineage>
        <taxon>Eukaryota</taxon>
        <taxon>Fungi</taxon>
        <taxon>Dikarya</taxon>
        <taxon>Ascomycota</taxon>
        <taxon>Pezizomycotina</taxon>
        <taxon>Sordariomycetes</taxon>
        <taxon>Sordariomycetidae</taxon>
        <taxon>Sordariales</taxon>
        <taxon>Chaetomiaceae</taxon>
        <taxon>Staphylotrichum</taxon>
    </lineage>
</organism>
<keyword evidence="4" id="KW-1185">Reference proteome</keyword>
<dbReference type="GO" id="GO:0016020">
    <property type="term" value="C:membrane"/>
    <property type="evidence" value="ECO:0007669"/>
    <property type="project" value="UniProtKB-SubCell"/>
</dbReference>
<dbReference type="AlphaFoldDB" id="A0AAD4F5F3"/>
<evidence type="ECO:0000256" key="1">
    <source>
        <dbReference type="ARBA" id="ARBA00004370"/>
    </source>
</evidence>